<evidence type="ECO:0000313" key="1">
    <source>
        <dbReference type="EMBL" id="KKL86711.1"/>
    </source>
</evidence>
<sequence>MVRSVRVFISLFLISLISILIVNSSSLTLPRTTFNNITVNGDLFLIGDILSLVDQELNASFLPSIDDRFDLGTVALRWQDGFFSNDVTALTFIGELKDGFRIENYSNEYANSGFDNENFTDKYDSRLDRWQLENITGKAINITNLNVSQETLMLGDLNLNANLVIAGNINISKTIIFSNESFNKLWNGSLVISTPKEPVNNLLLLVEHKDESNHFWIQEGAPEAASGITRSFMIVNELLVQNTTNITNCQFYMDAVGIAREDQIDCNTSTTGADLLVGDDIFVIGDIRVRDTQNETHFLSRELQIRDEMFRNITLSGINGSLVDNNLTISTLTGDTIVVNIETSEKILKVSTESIILTEGTNSSPILNQAFYTNRDNPILAIRTSLSEEAPGVAAFVLGANFTYASLIGGTTANNFIRGSYNRWLDQGAIYKSGFNINVSTEEINISTGIMKILLDKLNIRVNHSTSDFFVHIHTDGAFHQHNNLDDCSTYSTGEAIGNNKYFNVVCGIAFTHDEVGVMYCQTQDKPDSEHTKSIDAQLDVDFLRIFPPNNLIKLAYIPIVRVVVKRSAGDNTIQTLTTGKLFLDLRGTITANAGSTPSPSISSHPDLSNLDFASSGHTGFQAQGSFGGAYSEENFTNNLAENMSDIRETAWNLANASNHSNFPLSNFQLINV</sequence>
<name>A0A0F9G8J1_9ZZZZ</name>
<dbReference type="EMBL" id="LAZR01021033">
    <property type="protein sequence ID" value="KKL86711.1"/>
    <property type="molecule type" value="Genomic_DNA"/>
</dbReference>
<protein>
    <submittedName>
        <fullName evidence="1">Uncharacterized protein</fullName>
    </submittedName>
</protein>
<reference evidence="1" key="1">
    <citation type="journal article" date="2015" name="Nature">
        <title>Complex archaea that bridge the gap between prokaryotes and eukaryotes.</title>
        <authorList>
            <person name="Spang A."/>
            <person name="Saw J.H."/>
            <person name="Jorgensen S.L."/>
            <person name="Zaremba-Niedzwiedzka K."/>
            <person name="Martijn J."/>
            <person name="Lind A.E."/>
            <person name="van Eijk R."/>
            <person name="Schleper C."/>
            <person name="Guy L."/>
            <person name="Ettema T.J."/>
        </authorList>
    </citation>
    <scope>NUCLEOTIDE SEQUENCE</scope>
</reference>
<gene>
    <name evidence="1" type="ORF">LCGC14_1942010</name>
</gene>
<proteinExistence type="predicted"/>
<comment type="caution">
    <text evidence="1">The sequence shown here is derived from an EMBL/GenBank/DDBJ whole genome shotgun (WGS) entry which is preliminary data.</text>
</comment>
<organism evidence="1">
    <name type="scientific">marine sediment metagenome</name>
    <dbReference type="NCBI Taxonomy" id="412755"/>
    <lineage>
        <taxon>unclassified sequences</taxon>
        <taxon>metagenomes</taxon>
        <taxon>ecological metagenomes</taxon>
    </lineage>
</organism>
<feature type="non-terminal residue" evidence="1">
    <location>
        <position position="673"/>
    </location>
</feature>
<dbReference type="AlphaFoldDB" id="A0A0F9G8J1"/>
<accession>A0A0F9G8J1</accession>